<name>A0A8T3A7E8_DENNO</name>
<comment type="caution">
    <text evidence="1">The sequence shown here is derived from an EMBL/GenBank/DDBJ whole genome shotgun (WGS) entry which is preliminary data.</text>
</comment>
<reference evidence="1" key="1">
    <citation type="journal article" date="2022" name="Front. Genet.">
        <title>Chromosome-Scale Assembly of the Dendrobium nobile Genome Provides Insights Into the Molecular Mechanism of the Biosynthesis of the Medicinal Active Ingredient of Dendrobium.</title>
        <authorList>
            <person name="Xu Q."/>
            <person name="Niu S.-C."/>
            <person name="Li K.-L."/>
            <person name="Zheng P.-J."/>
            <person name="Zhang X.-J."/>
            <person name="Jia Y."/>
            <person name="Liu Y."/>
            <person name="Niu Y.-X."/>
            <person name="Yu L.-H."/>
            <person name="Chen D.-F."/>
            <person name="Zhang G.-Q."/>
        </authorList>
    </citation>
    <scope>NUCLEOTIDE SEQUENCE</scope>
    <source>
        <tissue evidence="1">Leaf</tissue>
    </source>
</reference>
<organism evidence="1 2">
    <name type="scientific">Dendrobium nobile</name>
    <name type="common">Orchid</name>
    <dbReference type="NCBI Taxonomy" id="94219"/>
    <lineage>
        <taxon>Eukaryota</taxon>
        <taxon>Viridiplantae</taxon>
        <taxon>Streptophyta</taxon>
        <taxon>Embryophyta</taxon>
        <taxon>Tracheophyta</taxon>
        <taxon>Spermatophyta</taxon>
        <taxon>Magnoliopsida</taxon>
        <taxon>Liliopsida</taxon>
        <taxon>Asparagales</taxon>
        <taxon>Orchidaceae</taxon>
        <taxon>Epidendroideae</taxon>
        <taxon>Malaxideae</taxon>
        <taxon>Dendrobiinae</taxon>
        <taxon>Dendrobium</taxon>
    </lineage>
</organism>
<evidence type="ECO:0000313" key="1">
    <source>
        <dbReference type="EMBL" id="KAI0492377.1"/>
    </source>
</evidence>
<sequence>MSATKFWKLVCNTAIQTKALFGFKVAGACNFSLLWDTWFCGDSLGNHFYDYALVGCEVMDFISNGAWTILDSWPVEIKQKIITISVEDVSGVDWVGISKPSFKNFNSHFF</sequence>
<protein>
    <submittedName>
        <fullName evidence="1">Uncharacterized protein</fullName>
    </submittedName>
</protein>
<dbReference type="Proteomes" id="UP000829196">
    <property type="component" value="Unassembled WGS sequence"/>
</dbReference>
<dbReference type="AlphaFoldDB" id="A0A8T3A7E8"/>
<dbReference type="EMBL" id="JAGYWB010000018">
    <property type="protein sequence ID" value="KAI0492377.1"/>
    <property type="molecule type" value="Genomic_DNA"/>
</dbReference>
<gene>
    <name evidence="1" type="ORF">KFK09_026648</name>
</gene>
<evidence type="ECO:0000313" key="2">
    <source>
        <dbReference type="Proteomes" id="UP000829196"/>
    </source>
</evidence>
<accession>A0A8T3A7E8</accession>
<keyword evidence="2" id="KW-1185">Reference proteome</keyword>
<proteinExistence type="predicted"/>